<evidence type="ECO:0000259" key="4">
    <source>
        <dbReference type="PROSITE" id="PS51190"/>
    </source>
</evidence>
<dbReference type="Pfam" id="PF02259">
    <property type="entry name" value="FAT"/>
    <property type="match status" value="1"/>
</dbReference>
<dbReference type="SUPFAM" id="SSF56112">
    <property type="entry name" value="Protein kinase-like (PK-like)"/>
    <property type="match status" value="1"/>
</dbReference>
<dbReference type="InterPro" id="IPR016024">
    <property type="entry name" value="ARM-type_fold"/>
</dbReference>
<dbReference type="InterPro" id="IPR011989">
    <property type="entry name" value="ARM-like"/>
</dbReference>
<feature type="compositionally biased region" description="Low complexity" evidence="2">
    <location>
        <begin position="2268"/>
        <end position="2277"/>
    </location>
</feature>
<comment type="caution">
    <text evidence="5">The sequence shown here is derived from an EMBL/GenBank/DDBJ whole genome shotgun (WGS) entry which is preliminary data.</text>
</comment>
<dbReference type="InterPro" id="IPR011009">
    <property type="entry name" value="Kinase-like_dom_sf"/>
</dbReference>
<accession>A0ABR2L190</accession>
<dbReference type="Pfam" id="PF11865">
    <property type="entry name" value="mTOR_dom"/>
    <property type="match status" value="1"/>
</dbReference>
<feature type="domain" description="PI3K/PI4K catalytic" evidence="3">
    <location>
        <begin position="1961"/>
        <end position="2294"/>
    </location>
</feature>
<dbReference type="Gene3D" id="3.30.1010.10">
    <property type="entry name" value="Phosphatidylinositol 3-kinase Catalytic Subunit, Chain A, domain 4"/>
    <property type="match status" value="1"/>
</dbReference>
<evidence type="ECO:0000313" key="6">
    <source>
        <dbReference type="Proteomes" id="UP001470230"/>
    </source>
</evidence>
<feature type="region of interest" description="Disordered" evidence="2">
    <location>
        <begin position="485"/>
        <end position="513"/>
    </location>
</feature>
<dbReference type="Proteomes" id="UP001470230">
    <property type="component" value="Unassembled WGS sequence"/>
</dbReference>
<dbReference type="Pfam" id="PF00454">
    <property type="entry name" value="PI3_PI4_kinase"/>
    <property type="match status" value="1"/>
</dbReference>
<feature type="domain" description="FATC" evidence="4">
    <location>
        <begin position="2330"/>
        <end position="2362"/>
    </location>
</feature>
<dbReference type="Gene3D" id="1.10.1070.11">
    <property type="entry name" value="Phosphatidylinositol 3-/4-kinase, catalytic domain"/>
    <property type="match status" value="1"/>
</dbReference>
<evidence type="ECO:0000256" key="1">
    <source>
        <dbReference type="RuleBase" id="RU364109"/>
    </source>
</evidence>
<keyword evidence="1" id="KW-0808">Transferase</keyword>
<keyword evidence="1" id="KW-0067">ATP-binding</keyword>
<dbReference type="SMART" id="SM01343">
    <property type="entry name" value="FATC"/>
    <property type="match status" value="1"/>
</dbReference>
<dbReference type="SMART" id="SM01346">
    <property type="entry name" value="DUF3385"/>
    <property type="match status" value="1"/>
</dbReference>
<dbReference type="InterPro" id="IPR003152">
    <property type="entry name" value="FATC_dom"/>
</dbReference>
<dbReference type="EMBL" id="JAPFFF010000002">
    <property type="protein sequence ID" value="KAK8897129.1"/>
    <property type="molecule type" value="Genomic_DNA"/>
</dbReference>
<evidence type="ECO:0000256" key="2">
    <source>
        <dbReference type="SAM" id="MobiDB-lite"/>
    </source>
</evidence>
<reference evidence="5 6" key="1">
    <citation type="submission" date="2024-04" db="EMBL/GenBank/DDBJ databases">
        <title>Tritrichomonas musculus Genome.</title>
        <authorList>
            <person name="Alves-Ferreira E."/>
            <person name="Grigg M."/>
            <person name="Lorenzi H."/>
            <person name="Galac M."/>
        </authorList>
    </citation>
    <scope>NUCLEOTIDE SEQUENCE [LARGE SCALE GENOMIC DNA]</scope>
    <source>
        <strain evidence="5 6">EAF2021</strain>
    </source>
</reference>
<sequence length="2362" mass="268938">MSERQPQIDFDGVSVVLVDVQTFAEARQRSRKFFSQLYLTLSDEDQNQFALCLYKWSNVKLHTRQQETRLAAIVGFSFYVDIDDDQSNYTGINQSLERILPIDDVFLIKGISRLFYKIARKMNAPFIPHLMDRIMSWLSFARDSRATPASIISSLFLLLRISPFDPLFYKKYVNQLNTITMTALTYPSKEIHQAVIELNRKIIATDPAANERVSKIISNVLCSFNNSNINNNNTENGTRNGMLIDSIISRNIHLHPQGFFSLLSYFFVDYKDVCEDKATDLFIAISDFIAKDPNEEYLAFLALLVETLPKDAETYASRIYSIFLTPSKLNFNNPGICIQFSRIARILPEHFCVFANNLSFGLIPRSPDSYFILIKVVMERMPNIIDRKYVLGVFSSSRWSSYLVDAAITFASTFSSDTFSFIHIFTEKVKEINELSLSFLARISFLEQFPLIQYWDTVYNYYNEVIPKDIELEINDSEKNLFPENSITSKSVKENKNDDNVNSSNANNNIDSNNDIISNNVSGNAGNKHFDDKAFGNETSSKQRAAAVLALTSILQRFKGSEQSTKLFSLLNQILIEDSLVKSAFLNSIDDSLLHYFTTSPNFVIIYQIFNDTHVSVALSALNLIKRIQAHYPISTLNFYFTLLHQFPKTFDQIPSKLEQVEYIKFLSILISAAGTFAFSICNELIVFLLDVLNKKTDSKPLSLSKTIEGLDDMRCYRQIRIHAMHCISNLASSNAHCQIELLDKVVNVLVDQLLLINSQKVKIAAAQTLRVLFRAYPLVKRLDSKGIVKLHQSLFMYIKNTSNSTAQCLSPEMYKELLKLFGTIGSLDPYEFHTFHTHTETEDMYPLYDRTKREQSYLNFVMKYILNQLKDNSKTHDLFVLINALVYIIQSDASKCFDFLEEVVNVFTTILDRPNVQIQLGELFPSFKTIVLVVDIEILPHAKKIYDMVLPYITKKFDVDALKLLNALIYSMKKNFVIYGSSTFALITSLLSEEQYTNIGSDAEITLMLTMTLLVIFAGGSPNIYFNVISQRALSKNTILTRNALSFLTQALRSAPLTSLILPSLRLGIKIYTECEASQEPAIHLIEVLVLRFPNVMTNLPLEQSWKEFVVKINTDPKFKKEAFSILQSYNPVPEQHAILSMPVMTILPLSQIFGRGRLQLSVSENDWNNWFLQLTQDLVLCSNSPAIRASHPLLRLSSDFEAQLFPFVIVSVWDIALDNDRKLLSNYLLGIVHSLQVTPDILSVIVAACDAMDRANFALFKDPFVSGQIAERCNSWFRSLRFFEKALSKSIEPTSHLLRINSLLKRKESALGLLNIAVSADSNCELLEALSMWSQARDVYEKKFNENPRNETFLAGYLNCSMFLEDWERIEKRVNDFSTYTNDMQPKVAMIFAAAMRNTGGDPSQFLQAIKTDDPTSCIWRAIVSLDRNNLEAAEKWVSRGLTLLSQDISSFTSGSYEPAIPAICTAMMFEELKDVTDQRKGLKTADEILKMWASKADYVKRDATQLRNVHRVRELLQCSKEQKFTIHIDFVDSLRKLKEWTLFDNSFRRLFSNHMNDERIRLMSAKSNFDRGMVRNLNEFKFIIDQLKDKKNKTDVYCDAILSYVSRSSIKPSVLSLLAKVTALQPQRVRAWKHWAYFNLGCAQPPVSSPSSSSSASLTSRTRSYSSKNIINDNITNNKPDNDINYASFASAAVEGFSMLIKLTGPSLHFLCQLSAIFFSYGDTLSNFEEIAYDLKRMDPSSVIQIIPQLMVQFDHPSEEVRKVVYEIIRIFSLKHFQALTMPFCLLKATTTSSKALLDFIDQLSHDHPVLMRDAEEFTKGLIQIAVTPIEEVIQLFERVTHLSEIDAPQEEIIPLFKKANSIIKGQKHSQFVTRIFNDVKIKNFVKNLSPLPTSSAEICRLANMAISIKKFLDMKIENMSTMDIAEMNFSLASASSFSLVVPGFYSVDKEPVTIHSIIHILKIIPSAKRPRKLRIIGSDGKTYKYLLKGREDLRLDQRVMQLFSLTNSILHDDKFGVERHLHIRQVPIVPIATNAGLIAWAEGGETIHSMILCHRRIVGVEIKEEQKYIKNYVGDEATIGCDREYTLRMSSIQKLELHRELCGLALDDDIRETLWLRSPNAELWLNATTNFARSSGLMSIIGYLIGMGDRHPSNILVMKGTGNVVHIDFSDIFEKASLRSYVHETVPFRLTRMIVRALGASGIHGVFDMTAEYVMTLMRRNKETLLAFLDIFIQDPITDTIWYKNAASTPPPPPTINSPGAHDSSTPNSNSESSSHEINIENKTNENNNNNNHFPPYYHINEGSATLRKAISRVSDKLNGREFDGKLLTEHEQVSTLIEIATNEMNLAQMYYGWSPFW</sequence>
<dbReference type="PROSITE" id="PS51190">
    <property type="entry name" value="FATC"/>
    <property type="match status" value="1"/>
</dbReference>
<dbReference type="PANTHER" id="PTHR11139">
    <property type="entry name" value="ATAXIA TELANGIECTASIA MUTATED ATM -RELATED"/>
    <property type="match status" value="1"/>
</dbReference>
<keyword evidence="1" id="KW-0547">Nucleotide-binding</keyword>
<dbReference type="EC" id="2.7.11.1" evidence="1"/>
<comment type="catalytic activity">
    <reaction evidence="1">
        <text>L-threonyl-[protein] + ATP = O-phospho-L-threonyl-[protein] + ADP + H(+)</text>
        <dbReference type="Rhea" id="RHEA:46608"/>
        <dbReference type="Rhea" id="RHEA-COMP:11060"/>
        <dbReference type="Rhea" id="RHEA-COMP:11605"/>
        <dbReference type="ChEBI" id="CHEBI:15378"/>
        <dbReference type="ChEBI" id="CHEBI:30013"/>
        <dbReference type="ChEBI" id="CHEBI:30616"/>
        <dbReference type="ChEBI" id="CHEBI:61977"/>
        <dbReference type="ChEBI" id="CHEBI:456216"/>
        <dbReference type="EC" id="2.7.11.1"/>
    </reaction>
</comment>
<gene>
    <name evidence="5" type="ORF">M9Y10_015063</name>
</gene>
<proteinExistence type="inferred from homology"/>
<dbReference type="PROSITE" id="PS50290">
    <property type="entry name" value="PI3_4_KINASE_3"/>
    <property type="match status" value="1"/>
</dbReference>
<protein>
    <recommendedName>
        <fullName evidence="1">Serine/threonine-protein kinase TOR</fullName>
        <ecNumber evidence="1">2.7.11.1</ecNumber>
    </recommendedName>
</protein>
<dbReference type="InterPro" id="IPR050517">
    <property type="entry name" value="DDR_Repair_Kinase"/>
</dbReference>
<keyword evidence="1" id="KW-0418">Kinase</keyword>
<keyword evidence="1" id="KW-0723">Serine/threonine-protein kinase</keyword>
<dbReference type="Gene3D" id="1.25.10.10">
    <property type="entry name" value="Leucine-rich Repeat Variant"/>
    <property type="match status" value="1"/>
</dbReference>
<dbReference type="InterPro" id="IPR003151">
    <property type="entry name" value="PIK-rel_kinase_FAT"/>
</dbReference>
<comment type="similarity">
    <text evidence="1">Belongs to the PI3/PI4-kinase family.</text>
</comment>
<dbReference type="SMART" id="SM00146">
    <property type="entry name" value="PI3Kc"/>
    <property type="match status" value="1"/>
</dbReference>
<dbReference type="InterPro" id="IPR036940">
    <property type="entry name" value="PI3/4_kinase_cat_sf"/>
</dbReference>
<evidence type="ECO:0000313" key="5">
    <source>
        <dbReference type="EMBL" id="KAK8897129.1"/>
    </source>
</evidence>
<feature type="compositionally biased region" description="Low complexity" evidence="2">
    <location>
        <begin position="500"/>
        <end position="513"/>
    </location>
</feature>
<keyword evidence="6" id="KW-1185">Reference proteome</keyword>
<dbReference type="InterPro" id="IPR024585">
    <property type="entry name" value="mTOR_dom"/>
</dbReference>
<dbReference type="PANTHER" id="PTHR11139:SF9">
    <property type="entry name" value="SERINE_THREONINE-PROTEIN KINASE MTOR"/>
    <property type="match status" value="1"/>
</dbReference>
<dbReference type="SUPFAM" id="SSF48371">
    <property type="entry name" value="ARM repeat"/>
    <property type="match status" value="1"/>
</dbReference>
<evidence type="ECO:0000259" key="3">
    <source>
        <dbReference type="PROSITE" id="PS50290"/>
    </source>
</evidence>
<feature type="region of interest" description="Disordered" evidence="2">
    <location>
        <begin position="2248"/>
        <end position="2281"/>
    </location>
</feature>
<dbReference type="InterPro" id="IPR000403">
    <property type="entry name" value="PI3/4_kinase_cat_dom"/>
</dbReference>
<name>A0ABR2L190_9EUKA</name>
<dbReference type="Pfam" id="PF02260">
    <property type="entry name" value="FATC"/>
    <property type="match status" value="1"/>
</dbReference>
<organism evidence="5 6">
    <name type="scientific">Tritrichomonas musculus</name>
    <dbReference type="NCBI Taxonomy" id="1915356"/>
    <lineage>
        <taxon>Eukaryota</taxon>
        <taxon>Metamonada</taxon>
        <taxon>Parabasalia</taxon>
        <taxon>Tritrichomonadida</taxon>
        <taxon>Tritrichomonadidae</taxon>
        <taxon>Tritrichomonas</taxon>
    </lineage>
</organism>